<dbReference type="GO" id="GO:0030488">
    <property type="term" value="P:tRNA methylation"/>
    <property type="evidence" value="ECO:0007669"/>
    <property type="project" value="InterPro"/>
</dbReference>
<keyword evidence="4" id="KW-0819">tRNA processing</keyword>
<dbReference type="InterPro" id="IPR049470">
    <property type="entry name" value="TRM61_C"/>
</dbReference>
<keyword evidence="1 7" id="KW-0489">Methyltransferase</keyword>
<dbReference type="PANTHER" id="PTHR12133">
    <property type="entry name" value="TRNA (ADENINE(58)-N(1))-METHYLTRANSFERASE"/>
    <property type="match status" value="1"/>
</dbReference>
<evidence type="ECO:0000256" key="1">
    <source>
        <dbReference type="ARBA" id="ARBA00022603"/>
    </source>
</evidence>
<dbReference type="CDD" id="cd02440">
    <property type="entry name" value="AdoMet_MTases"/>
    <property type="match status" value="1"/>
</dbReference>
<dbReference type="GO" id="GO:0160107">
    <property type="term" value="F:tRNA (adenine(58)-N1)-methyltransferase activity"/>
    <property type="evidence" value="ECO:0007669"/>
    <property type="project" value="InterPro"/>
</dbReference>
<name>D6GW94_PARA5</name>
<dbReference type="GO" id="GO:0031515">
    <property type="term" value="C:tRNA (m1A) methyltransferase complex"/>
    <property type="evidence" value="ECO:0007669"/>
    <property type="project" value="InterPro"/>
</dbReference>
<evidence type="ECO:0000256" key="5">
    <source>
        <dbReference type="PIRSR" id="PIRSR017269-1"/>
    </source>
</evidence>
<evidence type="ECO:0000256" key="3">
    <source>
        <dbReference type="ARBA" id="ARBA00022691"/>
    </source>
</evidence>
<dbReference type="Gene3D" id="3.40.50.150">
    <property type="entry name" value="Vaccinia Virus protein VP39"/>
    <property type="match status" value="1"/>
</dbReference>
<dbReference type="SUPFAM" id="SSF53335">
    <property type="entry name" value="S-adenosyl-L-methionine-dependent methyltransferases"/>
    <property type="match status" value="1"/>
</dbReference>
<gene>
    <name evidence="7" type="ORF">BJBARM5_0776</name>
</gene>
<feature type="domain" description="tRNA (adenine(58)-N(1))-methyltransferase catalytic subunit TRM61 C-terminal" evidence="6">
    <location>
        <begin position="70"/>
        <end position="203"/>
    </location>
</feature>
<keyword evidence="3 5" id="KW-0949">S-adenosyl-L-methionine</keyword>
<reference evidence="7 8" key="1">
    <citation type="journal article" date="2010" name="Proc. Natl. Acad. Sci. U.S.A.">
        <title>Enigmatic, ultrasmall, uncultivated Archaea.</title>
        <authorList>
            <person name="Baker B.J."/>
            <person name="Comolli L.R."/>
            <person name="Dick G.J."/>
            <person name="Hauser L.J."/>
            <person name="Hyatt D."/>
            <person name="Dill B.D."/>
            <person name="Land M.L."/>
            <person name="Verberkmoes N.C."/>
            <person name="Hettich R.L."/>
            <person name="Banfield J.F."/>
        </authorList>
    </citation>
    <scope>NUCLEOTIDE SEQUENCE [LARGE SCALE GENOMIC DNA]</scope>
</reference>
<dbReference type="PROSITE" id="PS51620">
    <property type="entry name" value="SAM_TRM61"/>
    <property type="match status" value="1"/>
</dbReference>
<feature type="binding site" evidence="5">
    <location>
        <position position="163"/>
    </location>
    <ligand>
        <name>S-adenosyl-L-methionine</name>
        <dbReference type="ChEBI" id="CHEBI:59789"/>
    </ligand>
</feature>
<dbReference type="AlphaFoldDB" id="D6GW94"/>
<dbReference type="PANTHER" id="PTHR12133:SF1">
    <property type="entry name" value="TRNA (ADENINE(58)-N(1))-METHYLTRANSFERASE, MITOCHONDRIAL"/>
    <property type="match status" value="1"/>
</dbReference>
<accession>D6GW94</accession>
<dbReference type="Pfam" id="PF08704">
    <property type="entry name" value="GCD14"/>
    <property type="match status" value="1"/>
</dbReference>
<proteinExistence type="predicted"/>
<dbReference type="EMBL" id="GG745583">
    <property type="protein sequence ID" value="EFD92515.1"/>
    <property type="molecule type" value="Genomic_DNA"/>
</dbReference>
<keyword evidence="2 7" id="KW-0808">Transferase</keyword>
<dbReference type="PIRSF" id="PIRSF017269">
    <property type="entry name" value="GCD14"/>
    <property type="match status" value="1"/>
</dbReference>
<dbReference type="Proteomes" id="UP000009376">
    <property type="component" value="Unassembled WGS sequence"/>
</dbReference>
<sequence length="249" mass="28186">MKGKKILLINKDSFLFLDSEKDSNTQFGIIKSKDLKKLKNGSKIKTHTGVEFYAVEPSNPDLIKKVIRLPQIITLKDIGSIVMYLGIKNGSKVFDAGSGSGINACVIASLSNEIKVYSYEIRRDFIKVATKNSKLFGLDNIKFINKDVREGIKEKNFTCGILDIPEPWSAIPVIQKNFSVGARIVTYSPSIIQVEKTLRNLPKCFKVERLIQNNEVNWKVEIDKDILRPETNSVYHTGFLLFIRKTSKE</sequence>
<protein>
    <submittedName>
        <fullName evidence="7">tRNA methyltransferase complex GCD14 subunit</fullName>
    </submittedName>
</protein>
<organism evidence="7 8">
    <name type="scientific">Candidatus Parvarchaeum acidophilus ARMAN-5</name>
    <dbReference type="NCBI Taxonomy" id="662762"/>
    <lineage>
        <taxon>Archaea</taxon>
        <taxon>Candidatus Parvarchaeota</taxon>
        <taxon>Candidatus Parvarchaeum</taxon>
    </lineage>
</organism>
<dbReference type="Gene3D" id="3.10.330.20">
    <property type="match status" value="1"/>
</dbReference>
<dbReference type="InterPro" id="IPR029063">
    <property type="entry name" value="SAM-dependent_MTases_sf"/>
</dbReference>
<evidence type="ECO:0000256" key="4">
    <source>
        <dbReference type="ARBA" id="ARBA00022694"/>
    </source>
</evidence>
<feature type="binding site" evidence="5">
    <location>
        <position position="147"/>
    </location>
    <ligand>
        <name>S-adenosyl-L-methionine</name>
        <dbReference type="ChEBI" id="CHEBI:59789"/>
    </ligand>
</feature>
<evidence type="ECO:0000259" key="6">
    <source>
        <dbReference type="Pfam" id="PF08704"/>
    </source>
</evidence>
<evidence type="ECO:0000313" key="7">
    <source>
        <dbReference type="EMBL" id="EFD92515.1"/>
    </source>
</evidence>
<evidence type="ECO:0000256" key="2">
    <source>
        <dbReference type="ARBA" id="ARBA00022679"/>
    </source>
</evidence>
<evidence type="ECO:0000313" key="8">
    <source>
        <dbReference type="Proteomes" id="UP000009376"/>
    </source>
</evidence>
<feature type="binding site" evidence="5">
    <location>
        <position position="120"/>
    </location>
    <ligand>
        <name>S-adenosyl-L-methionine</name>
        <dbReference type="ChEBI" id="CHEBI:59789"/>
    </ligand>
</feature>
<dbReference type="InterPro" id="IPR014816">
    <property type="entry name" value="tRNA_MeTrfase_Gcd14"/>
</dbReference>